<feature type="transmembrane region" description="Helical" evidence="1">
    <location>
        <begin position="85"/>
        <end position="103"/>
    </location>
</feature>
<keyword evidence="1" id="KW-1133">Transmembrane helix</keyword>
<dbReference type="OrthoDB" id="9790723at2"/>
<feature type="transmembrane region" description="Helical" evidence="1">
    <location>
        <begin position="55"/>
        <end position="73"/>
    </location>
</feature>
<dbReference type="EMBL" id="UGNX01000001">
    <property type="protein sequence ID" value="STX35647.1"/>
    <property type="molecule type" value="Genomic_DNA"/>
</dbReference>
<organism evidence="3 5">
    <name type="scientific">Legionella cincinnatiensis</name>
    <dbReference type="NCBI Taxonomy" id="28085"/>
    <lineage>
        <taxon>Bacteria</taxon>
        <taxon>Pseudomonadati</taxon>
        <taxon>Pseudomonadota</taxon>
        <taxon>Gammaproteobacteria</taxon>
        <taxon>Legionellales</taxon>
        <taxon>Legionellaceae</taxon>
        <taxon>Legionella</taxon>
    </lineage>
</organism>
<keyword evidence="1" id="KW-0812">Transmembrane</keyword>
<proteinExistence type="predicted"/>
<sequence length="217" mass="25492">MKLLEKYAYHILILYLPFSYRLIGMINNQFQLARTWNTTTILDELFNDFICYKGIWVFIYISYFLLMIFPVFLKKKERYLMARRVFLMSSFAHFCFLLFPTSTIRWSSTFLASPTLDHQLLSYIYSVDINTNCFPTLHAAHVLLISFYLSAEGKMKYLIYGLRGWAVLIALSTVVTRQHSVIDVVGAVLLAAIFYRVERHITSWNKKVNIEPLPKIN</sequence>
<feature type="transmembrane region" description="Helical" evidence="1">
    <location>
        <begin position="157"/>
        <end position="175"/>
    </location>
</feature>
<evidence type="ECO:0000313" key="5">
    <source>
        <dbReference type="Proteomes" id="UP000255316"/>
    </source>
</evidence>
<keyword evidence="1" id="KW-0472">Membrane</keyword>
<name>A0A378IK50_9GAMM</name>
<feature type="transmembrane region" description="Helical" evidence="1">
    <location>
        <begin position="181"/>
        <end position="197"/>
    </location>
</feature>
<feature type="transmembrane region" description="Helical" evidence="1">
    <location>
        <begin position="7"/>
        <end position="26"/>
    </location>
</feature>
<feature type="transmembrane region" description="Helical" evidence="1">
    <location>
        <begin position="123"/>
        <end position="145"/>
    </location>
</feature>
<dbReference type="EMBL" id="LNXX01000043">
    <property type="protein sequence ID" value="KTC83221.1"/>
    <property type="molecule type" value="Genomic_DNA"/>
</dbReference>
<evidence type="ECO:0000313" key="2">
    <source>
        <dbReference type="EMBL" id="KTC83221.1"/>
    </source>
</evidence>
<dbReference type="GO" id="GO:0016020">
    <property type="term" value="C:membrane"/>
    <property type="evidence" value="ECO:0007669"/>
    <property type="project" value="UniProtKB-SubCell"/>
</dbReference>
<dbReference type="STRING" id="28085.Lcin_2593"/>
<evidence type="ECO:0000313" key="3">
    <source>
        <dbReference type="EMBL" id="STX35647.1"/>
    </source>
</evidence>
<protein>
    <submittedName>
        <fullName evidence="2 3">PAP2 superfamily</fullName>
    </submittedName>
</protein>
<keyword evidence="4" id="KW-1185">Reference proteome</keyword>
<gene>
    <name evidence="2" type="ORF">Lcin_2593</name>
    <name evidence="3" type="ORF">NCTC12438_02275</name>
</gene>
<reference evidence="2 4" key="1">
    <citation type="submission" date="2015-11" db="EMBL/GenBank/DDBJ databases">
        <title>Genomic analysis of 38 Legionella species identifies large and diverse effector repertoires.</title>
        <authorList>
            <person name="Burstein D."/>
            <person name="Amaro F."/>
            <person name="Zusman T."/>
            <person name="Lifshitz Z."/>
            <person name="Cohen O."/>
            <person name="Gilbert J.A."/>
            <person name="Pupko T."/>
            <person name="Shuman H.A."/>
            <person name="Segal G."/>
        </authorList>
    </citation>
    <scope>NUCLEOTIDE SEQUENCE [LARGE SCALE GENOMIC DNA]</scope>
    <source>
        <strain evidence="2 4">CDC#72-OH-14</strain>
    </source>
</reference>
<dbReference type="AlphaFoldDB" id="A0A378IK50"/>
<evidence type="ECO:0000256" key="1">
    <source>
        <dbReference type="SAM" id="Phobius"/>
    </source>
</evidence>
<accession>A0A378IK50</accession>
<evidence type="ECO:0000313" key="4">
    <source>
        <dbReference type="Proteomes" id="UP000054854"/>
    </source>
</evidence>
<dbReference type="RefSeq" id="WP_058465715.1">
    <property type="nucleotide sequence ID" value="NZ_CAAAHQ010000003.1"/>
</dbReference>
<dbReference type="Proteomes" id="UP000255316">
    <property type="component" value="Unassembled WGS sequence"/>
</dbReference>
<reference evidence="3 5" key="2">
    <citation type="submission" date="2018-06" db="EMBL/GenBank/DDBJ databases">
        <authorList>
            <consortium name="Pathogen Informatics"/>
            <person name="Doyle S."/>
        </authorList>
    </citation>
    <scope>NUCLEOTIDE SEQUENCE [LARGE SCALE GENOMIC DNA]</scope>
    <source>
        <strain evidence="3 5">NCTC12438</strain>
    </source>
</reference>
<dbReference type="Proteomes" id="UP000054854">
    <property type="component" value="Unassembled WGS sequence"/>
</dbReference>